<dbReference type="Proteomes" id="UP000297053">
    <property type="component" value="Chromosome"/>
</dbReference>
<feature type="transmembrane region" description="Helical" evidence="1">
    <location>
        <begin position="126"/>
        <end position="148"/>
    </location>
</feature>
<dbReference type="RefSeq" id="WP_018259057.1">
    <property type="nucleotide sequence ID" value="NZ_CP039375.1"/>
</dbReference>
<feature type="transmembrane region" description="Helical" evidence="1">
    <location>
        <begin position="29"/>
        <end position="46"/>
    </location>
</feature>
<protein>
    <submittedName>
        <fullName evidence="2">Uncharacterized protein</fullName>
    </submittedName>
</protein>
<reference evidence="2 3" key="1">
    <citation type="submission" date="2019-04" db="EMBL/GenBank/DDBJ databases">
        <title>Complete genome sequence of Arthrobacter sp. ZXY-2 associated with effective atrazine degradation and salt adaptation.</title>
        <authorList>
            <person name="Zhao X."/>
        </authorList>
    </citation>
    <scope>NUCLEOTIDE SEQUENCE [LARGE SCALE GENOMIC DNA]</scope>
    <source>
        <strain evidence="3">ZP60</strain>
    </source>
</reference>
<gene>
    <name evidence="2" type="ORF">E5139_12120</name>
</gene>
<accession>A0A4D6KL66</accession>
<keyword evidence="1" id="KW-1133">Transmembrane helix</keyword>
<evidence type="ECO:0000313" key="2">
    <source>
        <dbReference type="EMBL" id="QCD66353.1"/>
    </source>
</evidence>
<evidence type="ECO:0000256" key="1">
    <source>
        <dbReference type="SAM" id="Phobius"/>
    </source>
</evidence>
<evidence type="ECO:0000313" key="3">
    <source>
        <dbReference type="Proteomes" id="UP000297053"/>
    </source>
</evidence>
<dbReference type="GeneID" id="42179697"/>
<feature type="transmembrane region" description="Helical" evidence="1">
    <location>
        <begin position="52"/>
        <end position="76"/>
    </location>
</feature>
<keyword evidence="1" id="KW-0472">Membrane</keyword>
<feature type="transmembrane region" description="Helical" evidence="1">
    <location>
        <begin position="97"/>
        <end position="120"/>
    </location>
</feature>
<dbReference type="KEGG" id="halz:E5139_12120"/>
<reference evidence="2 3" key="2">
    <citation type="submission" date="2019-04" db="EMBL/GenBank/DDBJ databases">
        <authorList>
            <person name="Yang S."/>
            <person name="Wei W."/>
        </authorList>
    </citation>
    <scope>NUCLEOTIDE SEQUENCE [LARGE SCALE GENOMIC DNA]</scope>
    <source>
        <strain evidence="3">ZP60</strain>
    </source>
</reference>
<proteinExistence type="predicted"/>
<dbReference type="EMBL" id="CP039375">
    <property type="protein sequence ID" value="QCD66353.1"/>
    <property type="molecule type" value="Genomic_DNA"/>
</dbReference>
<sequence length="160" mass="16896">MDRSLDIEHVARELPDLDAVLDDTRLRPIGLVGGFALVLIGALLGLPLANTFWTSVVSGVLVFVGIPLFSVGLAAPEPDDGWEIFTLGVDLTREQRRIVGIGSLLVVFSPITVALLGPILGFATAVWLAAAALAVLGSVLILTGFIAWTSRKLVESPVSR</sequence>
<keyword evidence="1" id="KW-0812">Transmembrane</keyword>
<dbReference type="AlphaFoldDB" id="A0A4D6KL66"/>
<name>A0A4D6KL66_9EURY</name>
<organism evidence="2 3">
    <name type="scientific">Halomicrobium mukohataei</name>
    <dbReference type="NCBI Taxonomy" id="57705"/>
    <lineage>
        <taxon>Archaea</taxon>
        <taxon>Methanobacteriati</taxon>
        <taxon>Methanobacteriota</taxon>
        <taxon>Stenosarchaea group</taxon>
        <taxon>Halobacteria</taxon>
        <taxon>Halobacteriales</taxon>
        <taxon>Haloarculaceae</taxon>
        <taxon>Halomicrobium</taxon>
    </lineage>
</organism>